<evidence type="ECO:0000313" key="2">
    <source>
        <dbReference type="Proteomes" id="UP000264120"/>
    </source>
</evidence>
<dbReference type="Proteomes" id="UP000264120">
    <property type="component" value="Chromosome"/>
</dbReference>
<dbReference type="AlphaFoldDB" id="A0A347WAZ1"/>
<gene>
    <name evidence="1" type="ORF">CD178_01250</name>
</gene>
<reference evidence="1 2" key="1">
    <citation type="submission" date="2017-08" db="EMBL/GenBank/DDBJ databases">
        <title>Complete genome sequence of Gluconacetobacter saccharivorans CV1 isolated from Fermented Vinegar.</title>
        <authorList>
            <person name="Kim S.-Y."/>
        </authorList>
    </citation>
    <scope>NUCLEOTIDE SEQUENCE [LARGE SCALE GENOMIC DNA]</scope>
    <source>
        <strain evidence="1 2">CV1</strain>
    </source>
</reference>
<proteinExistence type="predicted"/>
<evidence type="ECO:0000313" key="1">
    <source>
        <dbReference type="EMBL" id="AXY22034.1"/>
    </source>
</evidence>
<dbReference type="KEGG" id="ksc:CD178_01250"/>
<name>A0A347WAZ1_9PROT</name>
<protein>
    <submittedName>
        <fullName evidence="1">Uncharacterized protein</fullName>
    </submittedName>
</protein>
<accession>A0A347WAZ1</accession>
<dbReference type="EMBL" id="CP023036">
    <property type="protein sequence ID" value="AXY22034.1"/>
    <property type="molecule type" value="Genomic_DNA"/>
</dbReference>
<keyword evidence="2" id="KW-1185">Reference proteome</keyword>
<sequence>MMVATGMLLAACAARPGHVTQPNMLYLVPVNHGMPPELSGHADVVAPAVPPAAQAGGA</sequence>
<organism evidence="1 2">
    <name type="scientific">Komagataeibacter saccharivorans</name>
    <dbReference type="NCBI Taxonomy" id="265959"/>
    <lineage>
        <taxon>Bacteria</taxon>
        <taxon>Pseudomonadati</taxon>
        <taxon>Pseudomonadota</taxon>
        <taxon>Alphaproteobacteria</taxon>
        <taxon>Acetobacterales</taxon>
        <taxon>Acetobacteraceae</taxon>
        <taxon>Komagataeibacter</taxon>
    </lineage>
</organism>
<dbReference type="RefSeq" id="WP_162900419.1">
    <property type="nucleotide sequence ID" value="NZ_CP023036.1"/>
</dbReference>